<dbReference type="EMBL" id="CP022203">
    <property type="protein sequence ID" value="ATB47391.1"/>
    <property type="molecule type" value="Genomic_DNA"/>
</dbReference>
<dbReference type="Proteomes" id="UP000217343">
    <property type="component" value="Chromosome"/>
</dbReference>
<dbReference type="RefSeq" id="WP_095958605.1">
    <property type="nucleotide sequence ID" value="NZ_CP022203.1"/>
</dbReference>
<feature type="compositionally biased region" description="Basic and acidic residues" evidence="1">
    <location>
        <begin position="19"/>
        <end position="33"/>
    </location>
</feature>
<accession>A0A250JVK7</accession>
<dbReference type="KEGG" id="mmas:MYMAC_003000"/>
<feature type="region of interest" description="Disordered" evidence="1">
    <location>
        <begin position="1"/>
        <end position="179"/>
    </location>
</feature>
<dbReference type="AlphaFoldDB" id="A0A250JVK7"/>
<organism evidence="2 3">
    <name type="scientific">Corallococcus macrosporus DSM 14697</name>
    <dbReference type="NCBI Taxonomy" id="1189310"/>
    <lineage>
        <taxon>Bacteria</taxon>
        <taxon>Pseudomonadati</taxon>
        <taxon>Myxococcota</taxon>
        <taxon>Myxococcia</taxon>
        <taxon>Myxococcales</taxon>
        <taxon>Cystobacterineae</taxon>
        <taxon>Myxococcaceae</taxon>
        <taxon>Corallococcus</taxon>
    </lineage>
</organism>
<evidence type="ECO:0000313" key="2">
    <source>
        <dbReference type="EMBL" id="ATB47391.1"/>
    </source>
</evidence>
<reference evidence="2 3" key="1">
    <citation type="submission" date="2017-06" db="EMBL/GenBank/DDBJ databases">
        <title>Sequencing and comparative analysis of myxobacterial genomes.</title>
        <authorList>
            <person name="Rupp O."/>
            <person name="Goesmann A."/>
            <person name="Sogaard-Andersen L."/>
        </authorList>
    </citation>
    <scope>NUCLEOTIDE SEQUENCE [LARGE SCALE GENOMIC DNA]</scope>
    <source>
        <strain evidence="2 3">DSM 14697</strain>
    </source>
</reference>
<feature type="compositionally biased region" description="Basic and acidic residues" evidence="1">
    <location>
        <begin position="109"/>
        <end position="127"/>
    </location>
</feature>
<sequence>MKVDSQEPTAGARQAKSSPDAERFKKALEESDARNTPPQPQRGTTRSPATARVRPTPQPLARASGPVLATQRGALSSPESLGLKRQAMHAEVQRLDTVRGEAQTQGQARTEHRLHEFIARELSKDLRAPLPTPTEPRPPQGPPPPDAQRPPQEPPGQDGSPQVSMGAAGASAHVEDTSPAPRAEAALALIERIEVFVKSQRPALSMSLRGHLDATVEVERTGPREVSLRIQGRHRPVAAEDLSRLRDALEARGLKLRSLRAE</sequence>
<evidence type="ECO:0000256" key="1">
    <source>
        <dbReference type="SAM" id="MobiDB-lite"/>
    </source>
</evidence>
<protein>
    <submittedName>
        <fullName evidence="2">Uncharacterized protein</fullName>
    </submittedName>
</protein>
<evidence type="ECO:0000313" key="3">
    <source>
        <dbReference type="Proteomes" id="UP000217343"/>
    </source>
</evidence>
<gene>
    <name evidence="2" type="ORF">MYMAC_003000</name>
</gene>
<proteinExistence type="predicted"/>
<keyword evidence="3" id="KW-1185">Reference proteome</keyword>
<name>A0A250JVK7_9BACT</name>
<feature type="compositionally biased region" description="Pro residues" evidence="1">
    <location>
        <begin position="130"/>
        <end position="154"/>
    </location>
</feature>
<dbReference type="OrthoDB" id="5382573at2"/>